<keyword evidence="8" id="KW-0325">Glycoprotein</keyword>
<dbReference type="GO" id="GO:0009966">
    <property type="term" value="P:regulation of signal transduction"/>
    <property type="evidence" value="ECO:0007669"/>
    <property type="project" value="InterPro"/>
</dbReference>
<dbReference type="Pfam" id="PF01153">
    <property type="entry name" value="Glypican"/>
    <property type="match status" value="1"/>
</dbReference>
<evidence type="ECO:0000256" key="3">
    <source>
        <dbReference type="ARBA" id="ARBA00022475"/>
    </source>
</evidence>
<reference evidence="11 12" key="1">
    <citation type="submission" date="2021-06" db="EMBL/GenBank/DDBJ databases">
        <title>Caerostris extrusa draft genome.</title>
        <authorList>
            <person name="Kono N."/>
            <person name="Arakawa K."/>
        </authorList>
    </citation>
    <scope>NUCLEOTIDE SEQUENCE [LARGE SCALE GENOMIC DNA]</scope>
</reference>
<comment type="subcellular location">
    <subcellularLocation>
        <location evidence="1">Cell membrane</location>
        <topology evidence="1">Lipid-anchor</topology>
        <topology evidence="1">GPI-anchor</topology>
    </subcellularLocation>
</comment>
<comment type="similarity">
    <text evidence="2">Belongs to the glypican family.</text>
</comment>
<keyword evidence="9" id="KW-0357">Heparan sulfate</keyword>
<keyword evidence="6" id="KW-0654">Proteoglycan</keyword>
<keyword evidence="5" id="KW-0732">Signal</keyword>
<proteinExistence type="inferred from homology"/>
<evidence type="ECO:0000313" key="12">
    <source>
        <dbReference type="Proteomes" id="UP001054945"/>
    </source>
</evidence>
<keyword evidence="10" id="KW-0449">Lipoprotein</keyword>
<keyword evidence="7" id="KW-0472">Membrane</keyword>
<keyword evidence="12" id="KW-1185">Reference proteome</keyword>
<organism evidence="11 12">
    <name type="scientific">Caerostris extrusa</name>
    <name type="common">Bark spider</name>
    <name type="synonym">Caerostris bankana</name>
    <dbReference type="NCBI Taxonomy" id="172846"/>
    <lineage>
        <taxon>Eukaryota</taxon>
        <taxon>Metazoa</taxon>
        <taxon>Ecdysozoa</taxon>
        <taxon>Arthropoda</taxon>
        <taxon>Chelicerata</taxon>
        <taxon>Arachnida</taxon>
        <taxon>Araneae</taxon>
        <taxon>Araneomorphae</taxon>
        <taxon>Entelegynae</taxon>
        <taxon>Araneoidea</taxon>
        <taxon>Araneidae</taxon>
        <taxon>Caerostris</taxon>
    </lineage>
</organism>
<evidence type="ECO:0000256" key="7">
    <source>
        <dbReference type="ARBA" id="ARBA00023136"/>
    </source>
</evidence>
<evidence type="ECO:0000256" key="1">
    <source>
        <dbReference type="ARBA" id="ARBA00004609"/>
    </source>
</evidence>
<comment type="caution">
    <text evidence="11">The sequence shown here is derived from an EMBL/GenBank/DDBJ whole genome shotgun (WGS) entry which is preliminary data.</text>
</comment>
<sequence length="105" mass="12089">MINYRYQPLNISSLLTSIFQFCYFRKGEVWCTEESESRSAPVAVLPTSFHGRPVPETSLYMMLQNFVYKVTESKDFYANLADRLCSDGQLVTKGDLNCWNGRLAE</sequence>
<evidence type="ECO:0000256" key="5">
    <source>
        <dbReference type="ARBA" id="ARBA00022729"/>
    </source>
</evidence>
<evidence type="ECO:0000256" key="8">
    <source>
        <dbReference type="ARBA" id="ARBA00023180"/>
    </source>
</evidence>
<dbReference type="InterPro" id="IPR001863">
    <property type="entry name" value="Glypican"/>
</dbReference>
<dbReference type="EMBL" id="BPLR01008194">
    <property type="protein sequence ID" value="GIY22785.1"/>
    <property type="molecule type" value="Genomic_DNA"/>
</dbReference>
<dbReference type="GO" id="GO:0098552">
    <property type="term" value="C:side of membrane"/>
    <property type="evidence" value="ECO:0007669"/>
    <property type="project" value="UniProtKB-KW"/>
</dbReference>
<evidence type="ECO:0000256" key="9">
    <source>
        <dbReference type="ARBA" id="ARBA00023207"/>
    </source>
</evidence>
<accession>A0AAV4RM33</accession>
<dbReference type="Proteomes" id="UP001054945">
    <property type="component" value="Unassembled WGS sequence"/>
</dbReference>
<evidence type="ECO:0000256" key="6">
    <source>
        <dbReference type="ARBA" id="ARBA00022974"/>
    </source>
</evidence>
<evidence type="ECO:0000256" key="2">
    <source>
        <dbReference type="ARBA" id="ARBA00010260"/>
    </source>
</evidence>
<dbReference type="GO" id="GO:0005886">
    <property type="term" value="C:plasma membrane"/>
    <property type="evidence" value="ECO:0007669"/>
    <property type="project" value="UniProtKB-SubCell"/>
</dbReference>
<evidence type="ECO:0000256" key="4">
    <source>
        <dbReference type="ARBA" id="ARBA00022622"/>
    </source>
</evidence>
<keyword evidence="3" id="KW-1003">Cell membrane</keyword>
<name>A0AAV4RM33_CAEEX</name>
<evidence type="ECO:0000313" key="11">
    <source>
        <dbReference type="EMBL" id="GIY22785.1"/>
    </source>
</evidence>
<evidence type="ECO:0000256" key="10">
    <source>
        <dbReference type="ARBA" id="ARBA00023288"/>
    </source>
</evidence>
<gene>
    <name evidence="11" type="primary">AVEN_49420_1</name>
    <name evidence="11" type="ORF">CEXT_756231</name>
</gene>
<protein>
    <submittedName>
        <fullName evidence="11">Uncharacterized protein</fullName>
    </submittedName>
</protein>
<dbReference type="AlphaFoldDB" id="A0AAV4RM33"/>
<keyword evidence="4" id="KW-0336">GPI-anchor</keyword>